<accession>A0A7G8PYY1</accession>
<gene>
    <name evidence="1" type="ORF">H8F01_11305</name>
</gene>
<evidence type="ECO:0000313" key="2">
    <source>
        <dbReference type="Proteomes" id="UP000515873"/>
    </source>
</evidence>
<name>A0A7G8PYY1_9GAMM</name>
<dbReference type="AlphaFoldDB" id="A0A7G8PYY1"/>
<dbReference type="Proteomes" id="UP000515873">
    <property type="component" value="Chromosome"/>
</dbReference>
<dbReference type="EMBL" id="CP060412">
    <property type="protein sequence ID" value="QNJ99738.1"/>
    <property type="molecule type" value="Genomic_DNA"/>
</dbReference>
<sequence>MKHALGHTLIAATLFAGTVAGGLPGSRAQAETPAATRQPATTQADELFWETFRSGDYAKIQASLDASTAAYLRNPTDPVTAAHVGWLHMWRLSERRRLEQAPATITDDAVLARKYFQKAVDLAPDDARYRGFLASAMLAEAQIDRDAALRDQGAAVMQQAVKDWPAFNLFTAGYVASNQPADSDGFRHALEQQWQNLEVCAHTTLDRRGADLDRLAGLMFKASAGSRDARACLNSPSAPHNEEGFLLNMGDMLTKSGDWRTAQKVYALATRSPDFTNWPYRDVLEQRMRDAQANVTALNAATSPGQKPATPMMLSSSHACMACHQK</sequence>
<proteinExistence type="predicted"/>
<dbReference type="KEGG" id="dtl:H8F01_11305"/>
<protein>
    <submittedName>
        <fullName evidence="1">Uncharacterized protein</fullName>
    </submittedName>
</protein>
<dbReference type="RefSeq" id="WP_187055230.1">
    <property type="nucleotide sequence ID" value="NZ_CP060412.1"/>
</dbReference>
<reference evidence="1 2" key="1">
    <citation type="submission" date="2020-08" db="EMBL/GenBank/DDBJ databases">
        <title>Dyella sp. G9 isolated from forest soil.</title>
        <authorList>
            <person name="Fu J."/>
            <person name="Qiu L."/>
        </authorList>
    </citation>
    <scope>NUCLEOTIDE SEQUENCE [LARGE SCALE GENOMIC DNA]</scope>
    <source>
        <strain evidence="1 2">G9</strain>
    </source>
</reference>
<evidence type="ECO:0000313" key="1">
    <source>
        <dbReference type="EMBL" id="QNJ99738.1"/>
    </source>
</evidence>
<keyword evidence="2" id="KW-1185">Reference proteome</keyword>
<organism evidence="1 2">
    <name type="scientific">Dyella telluris</name>
    <dbReference type="NCBI Taxonomy" id="2763498"/>
    <lineage>
        <taxon>Bacteria</taxon>
        <taxon>Pseudomonadati</taxon>
        <taxon>Pseudomonadota</taxon>
        <taxon>Gammaproteobacteria</taxon>
        <taxon>Lysobacterales</taxon>
        <taxon>Rhodanobacteraceae</taxon>
        <taxon>Dyella</taxon>
    </lineage>
</organism>